<keyword evidence="3" id="KW-1185">Reference proteome</keyword>
<reference evidence="2 3" key="1">
    <citation type="submission" date="2019-11" db="EMBL/GenBank/DDBJ databases">
        <authorList>
            <person name="Li J."/>
        </authorList>
    </citation>
    <scope>NUCLEOTIDE SEQUENCE [LARGE SCALE GENOMIC DNA]</scope>
    <source>
        <strain evidence="2 3">MF47</strain>
    </source>
</reference>
<feature type="region of interest" description="Disordered" evidence="1">
    <location>
        <begin position="133"/>
        <end position="159"/>
    </location>
</feature>
<dbReference type="EMBL" id="CP045737">
    <property type="protein sequence ID" value="QGG40678.1"/>
    <property type="molecule type" value="Genomic_DNA"/>
</dbReference>
<feature type="compositionally biased region" description="Pro residues" evidence="1">
    <location>
        <begin position="136"/>
        <end position="146"/>
    </location>
</feature>
<sequence>MLSTQGDRLYVRRLVVVAGIVATGLVVPTQASAAVAPLAVSPSQPVQGKTFTLKGTVTPKFARPVRLQRYVGGRWTTARTTKSTSSGRYSFTYRSSASSLTFRTHVPKAKRNGKGHTYSSQKSAKLVVRPVRPAQPARPAPKPVVTPAPASTSLTLTTAPGGTVSAEVVSTPAAGRRVEIHRLDGDAWVTDASAPHHASGRTTVSFDAPTPGEHEYRAVVVGAGLPTSTSTTVRLAVQSRVARVDVRTDGGEEITSGETYVPGTIVVDPRGSDLAASTTPARFRVRGNSTSWARIKLSYKVKLDTKTSLLGLPASKDWALMANFYDRSMLRNEVAFEASRRVGLPWTPRMRFAELWVDGSYRGLYQLGQNIEAEPGRVELPDEGFLLEGDSHEEDDLAFRTDRGFQIFFKDPDDPDATTQARVAAQVQAAEDGIYAGDLSSIDIGSFVDYYIVNELLKNFDSAINNSNWMVLSADGTLAMGPVWDFDQSMGNRTDLDANQTSGLFTGELFGEYAPSQIKLPEGHWYNQLVANPEFRAALTTRWAQVRGPLSGLSDHVAALGREVKDAGPRNFTDGNGGLGLPLGPTILDHEPRSVFHGSWSAEVDALRTWVGGRYTWLDGYLSS</sequence>
<proteinExistence type="predicted"/>
<protein>
    <recommendedName>
        <fullName evidence="4">Spore coat protein CotH</fullName>
    </recommendedName>
</protein>
<dbReference type="KEGG" id="aef:GEV26_04470"/>
<dbReference type="Pfam" id="PF08757">
    <property type="entry name" value="CotH"/>
    <property type="match status" value="1"/>
</dbReference>
<evidence type="ECO:0008006" key="4">
    <source>
        <dbReference type="Google" id="ProtNLM"/>
    </source>
</evidence>
<accession>A0A5Q2MDL7</accession>
<organism evidence="2 3">
    <name type="scientific">Aeromicrobium yanjiei</name>
    <dbReference type="NCBI Taxonomy" id="2662028"/>
    <lineage>
        <taxon>Bacteria</taxon>
        <taxon>Bacillati</taxon>
        <taxon>Actinomycetota</taxon>
        <taxon>Actinomycetes</taxon>
        <taxon>Propionibacteriales</taxon>
        <taxon>Nocardioidaceae</taxon>
        <taxon>Aeromicrobium</taxon>
    </lineage>
</organism>
<dbReference type="Proteomes" id="UP000392064">
    <property type="component" value="Chromosome"/>
</dbReference>
<dbReference type="InterPro" id="IPR014867">
    <property type="entry name" value="Spore_coat_CotH_CotH2/3/7"/>
</dbReference>
<name>A0A5Q2MDL7_9ACTN</name>
<gene>
    <name evidence="2" type="ORF">GEV26_04470</name>
</gene>
<evidence type="ECO:0000313" key="3">
    <source>
        <dbReference type="Proteomes" id="UP000392064"/>
    </source>
</evidence>
<evidence type="ECO:0000256" key="1">
    <source>
        <dbReference type="SAM" id="MobiDB-lite"/>
    </source>
</evidence>
<evidence type="ECO:0000313" key="2">
    <source>
        <dbReference type="EMBL" id="QGG40678.1"/>
    </source>
</evidence>
<dbReference type="AlphaFoldDB" id="A0A5Q2MDL7"/>
<feature type="compositionally biased region" description="Low complexity" evidence="1">
    <location>
        <begin position="147"/>
        <end position="159"/>
    </location>
</feature>